<dbReference type="EMBL" id="MGAL01000013">
    <property type="protein sequence ID" value="OGK48583.1"/>
    <property type="molecule type" value="Genomic_DNA"/>
</dbReference>
<comment type="caution">
    <text evidence="4">The sequence shown here is derived from an EMBL/GenBank/DDBJ whole genome shotgun (WGS) entry which is preliminary data.</text>
</comment>
<accession>A0A1F7IYY5</accession>
<dbReference type="InterPro" id="IPR031730">
    <property type="entry name" value="Carbam_trans_C"/>
</dbReference>
<comment type="similarity">
    <text evidence="1">Belongs to the NodU/CmcH family.</text>
</comment>
<evidence type="ECO:0008006" key="6">
    <source>
        <dbReference type="Google" id="ProtNLM"/>
    </source>
</evidence>
<evidence type="ECO:0000256" key="1">
    <source>
        <dbReference type="ARBA" id="ARBA00006129"/>
    </source>
</evidence>
<dbReference type="PANTHER" id="PTHR34847">
    <property type="entry name" value="NODULATION PROTEIN U"/>
    <property type="match status" value="1"/>
</dbReference>
<evidence type="ECO:0000259" key="2">
    <source>
        <dbReference type="Pfam" id="PF02543"/>
    </source>
</evidence>
<evidence type="ECO:0000259" key="3">
    <source>
        <dbReference type="Pfam" id="PF16861"/>
    </source>
</evidence>
<organism evidence="4 5">
    <name type="scientific">Candidatus Roizmanbacteria bacterium RIFCSPLOWO2_01_FULL_38_12</name>
    <dbReference type="NCBI Taxonomy" id="1802061"/>
    <lineage>
        <taxon>Bacteria</taxon>
        <taxon>Candidatus Roizmaniibacteriota</taxon>
    </lineage>
</organism>
<protein>
    <recommendedName>
        <fullName evidence="6">Carbamoyltransferase</fullName>
    </recommendedName>
</protein>
<evidence type="ECO:0000313" key="5">
    <source>
        <dbReference type="Proteomes" id="UP000177141"/>
    </source>
</evidence>
<gene>
    <name evidence="4" type="ORF">A3A93_03900</name>
</gene>
<dbReference type="PANTHER" id="PTHR34847:SF1">
    <property type="entry name" value="NODULATION PROTEIN U"/>
    <property type="match status" value="1"/>
</dbReference>
<sequence length="567" mass="65347">MMYILGISAYYHDSAAVLVKDGKVISAFEEERFSRKKHDNSFPSRAINWCLKTNKLNISEIDYIAYYEKPLLKFERIIETFVATYPRSVLPFLKALPEWFGDKIKVEDVIKKKLKYRGKILFIPHHLSHAASTFYPSPYKNAAILTIDGVGEYQTTGLWHGDNTSIKSLAAIDFPHSIGLLYSTFTAFLGFQINNDEYKMMGLSAYGKPIYKNLLYKVIDVKNDGSFRLNLEYFSFRESFQMWSSKFEKLFGKPRKKNESFSKRHKDIAASIQKVAEEVYIKILNNLYSLTKTENLCISGGVALNSLANGLIYSQTPFKNVYIFGPAGDSGAAVGTALHVYHMFLNKKVKNKINHLYLGSSYPNIYIEKLLKQNNLQYKKSNEKDLVEETAQLLSKNKIIGWFQGKMEFGPRALGARSILANPRNRNMKEKVNAVKMREQFRPFAGSVLQNKVKELFEVPKKNHSSPFMNFVFKVKPEARKKIAAIVHKDNTCRIQTVNEKDNKLYYQLIKRFYELTDIPCVLNTSFNTKIEPIVELPEQAIFDFRNTKLDCLVIENFLVKKINHKE</sequence>
<dbReference type="Gene3D" id="3.30.420.40">
    <property type="match status" value="2"/>
</dbReference>
<evidence type="ECO:0000313" key="4">
    <source>
        <dbReference type="EMBL" id="OGK48583.1"/>
    </source>
</evidence>
<dbReference type="Pfam" id="PF02543">
    <property type="entry name" value="Carbam_trans_N"/>
    <property type="match status" value="1"/>
</dbReference>
<dbReference type="InterPro" id="IPR038152">
    <property type="entry name" value="Carbam_trans_C_sf"/>
</dbReference>
<feature type="domain" description="Carbamoyltransferase C-terminal" evidence="3">
    <location>
        <begin position="391"/>
        <end position="562"/>
    </location>
</feature>
<reference evidence="4 5" key="1">
    <citation type="journal article" date="2016" name="Nat. Commun.">
        <title>Thousands of microbial genomes shed light on interconnected biogeochemical processes in an aquifer system.</title>
        <authorList>
            <person name="Anantharaman K."/>
            <person name="Brown C.T."/>
            <person name="Hug L.A."/>
            <person name="Sharon I."/>
            <person name="Castelle C.J."/>
            <person name="Probst A.J."/>
            <person name="Thomas B.C."/>
            <person name="Singh A."/>
            <person name="Wilkins M.J."/>
            <person name="Karaoz U."/>
            <person name="Brodie E.L."/>
            <person name="Williams K.H."/>
            <person name="Hubbard S.S."/>
            <person name="Banfield J.F."/>
        </authorList>
    </citation>
    <scope>NUCLEOTIDE SEQUENCE [LARGE SCALE GENOMIC DNA]</scope>
</reference>
<dbReference type="InterPro" id="IPR043129">
    <property type="entry name" value="ATPase_NBD"/>
</dbReference>
<proteinExistence type="inferred from homology"/>
<dbReference type="SUPFAM" id="SSF53067">
    <property type="entry name" value="Actin-like ATPase domain"/>
    <property type="match status" value="1"/>
</dbReference>
<dbReference type="STRING" id="1802061.A3A93_03900"/>
<dbReference type="InterPro" id="IPR051338">
    <property type="entry name" value="NodU/CmcH_Carbamoyltrnsfr"/>
</dbReference>
<dbReference type="Gene3D" id="3.90.870.20">
    <property type="entry name" value="Carbamoyltransferase, C-terminal domain"/>
    <property type="match status" value="1"/>
</dbReference>
<feature type="domain" description="Carbamoyltransferase" evidence="2">
    <location>
        <begin position="4"/>
        <end position="338"/>
    </location>
</feature>
<dbReference type="Proteomes" id="UP000177141">
    <property type="component" value="Unassembled WGS sequence"/>
</dbReference>
<name>A0A1F7IYY5_9BACT</name>
<dbReference type="AlphaFoldDB" id="A0A1F7IYY5"/>
<dbReference type="GO" id="GO:0003824">
    <property type="term" value="F:catalytic activity"/>
    <property type="evidence" value="ECO:0007669"/>
    <property type="project" value="InterPro"/>
</dbReference>
<dbReference type="InterPro" id="IPR003696">
    <property type="entry name" value="Carbtransf_dom"/>
</dbReference>
<dbReference type="CDD" id="cd24098">
    <property type="entry name" value="ASKHA_NBD_TobZ_N"/>
    <property type="match status" value="1"/>
</dbReference>
<dbReference type="Pfam" id="PF16861">
    <property type="entry name" value="Carbam_trans_C"/>
    <property type="match status" value="1"/>
</dbReference>